<dbReference type="PROSITE" id="PS00134">
    <property type="entry name" value="TRYPSIN_HIS"/>
    <property type="match status" value="1"/>
</dbReference>
<evidence type="ECO:0000256" key="2">
    <source>
        <dbReference type="ARBA" id="ARBA00008764"/>
    </source>
</evidence>
<dbReference type="Gene3D" id="2.40.10.10">
    <property type="entry name" value="Trypsin-like serine proteases"/>
    <property type="match status" value="2"/>
</dbReference>
<evidence type="ECO:0000313" key="10">
    <source>
        <dbReference type="Proteomes" id="UP001186944"/>
    </source>
</evidence>
<dbReference type="InterPro" id="IPR009003">
    <property type="entry name" value="Peptidase_S1_PA"/>
</dbReference>
<keyword evidence="5 7" id="KW-0378">Hydrolase</keyword>
<sequence>MTPLKDNQKFLYVMTIVSVCIQHCVTRTTLGRGHVLWKRNNTRDILTKFPSPEGGDVHQGGVFVYGINDVIKFVPSKNVYIVQHHKRHKKQTMSRRLKRLRHILKKTEPAVNSSKMKRHPRDSILTFGLDDRIRISYWKLRQFPYNNVVRLSSGCTGTLLTPTYVLTAAHCVHDGDSFKENIEMLKIQVPSILGYRVYYAAEIVVPYLWIRSESSGIPPIYRVAHDYAVVKLSISVYGHQEFMPLHVPSEENFYHEKLSFLGFPFYANSLYKSQCENDRSLLYWHKNLLLNKCDSTSGNSGASIFIENERLGEYKIIGVLSGVKNTQTNTLVFTRYTSFCLMTKSKINDICTIIAPEGEKYGVCKKYERQSKASNHVLYG</sequence>
<comment type="similarity">
    <text evidence="2 7">Belongs to the peptidase S1B family.</text>
</comment>
<dbReference type="PRINTS" id="PR00839">
    <property type="entry name" value="V8PROTEASE"/>
</dbReference>
<evidence type="ECO:0000256" key="5">
    <source>
        <dbReference type="ARBA" id="ARBA00022801"/>
    </source>
</evidence>
<dbReference type="GO" id="GO:0004252">
    <property type="term" value="F:serine-type endopeptidase activity"/>
    <property type="evidence" value="ECO:0007669"/>
    <property type="project" value="InterPro"/>
</dbReference>
<protein>
    <recommendedName>
        <fullName evidence="7">Serine protease</fullName>
        <ecNumber evidence="7">3.4.21.-</ecNumber>
    </recommendedName>
</protein>
<evidence type="ECO:0000256" key="6">
    <source>
        <dbReference type="ARBA" id="ARBA00022825"/>
    </source>
</evidence>
<organism evidence="9 10">
    <name type="scientific">Pinctada imbricata</name>
    <name type="common">Atlantic pearl-oyster</name>
    <name type="synonym">Pinctada martensii</name>
    <dbReference type="NCBI Taxonomy" id="66713"/>
    <lineage>
        <taxon>Eukaryota</taxon>
        <taxon>Metazoa</taxon>
        <taxon>Spiralia</taxon>
        <taxon>Lophotrochozoa</taxon>
        <taxon>Mollusca</taxon>
        <taxon>Bivalvia</taxon>
        <taxon>Autobranchia</taxon>
        <taxon>Pteriomorphia</taxon>
        <taxon>Pterioida</taxon>
        <taxon>Pterioidea</taxon>
        <taxon>Pteriidae</taxon>
        <taxon>Pinctada</taxon>
    </lineage>
</organism>
<keyword evidence="6 7" id="KW-0720">Serine protease</keyword>
<gene>
    <name evidence="9" type="ORF">FSP39_015388</name>
</gene>
<dbReference type="InterPro" id="IPR043504">
    <property type="entry name" value="Peptidase_S1_PA_chymotrypsin"/>
</dbReference>
<dbReference type="Pfam" id="PF00089">
    <property type="entry name" value="Trypsin"/>
    <property type="match status" value="1"/>
</dbReference>
<dbReference type="EMBL" id="VSWD01000005">
    <property type="protein sequence ID" value="KAK3102970.1"/>
    <property type="molecule type" value="Genomic_DNA"/>
</dbReference>
<dbReference type="GO" id="GO:0006508">
    <property type="term" value="P:proteolysis"/>
    <property type="evidence" value="ECO:0007669"/>
    <property type="project" value="UniProtKB-KW"/>
</dbReference>
<evidence type="ECO:0000256" key="3">
    <source>
        <dbReference type="ARBA" id="ARBA00022670"/>
    </source>
</evidence>
<dbReference type="SUPFAM" id="SSF50494">
    <property type="entry name" value="Trypsin-like serine proteases"/>
    <property type="match status" value="1"/>
</dbReference>
<evidence type="ECO:0000259" key="8">
    <source>
        <dbReference type="Pfam" id="PF00089"/>
    </source>
</evidence>
<comment type="caution">
    <text evidence="9">The sequence shown here is derived from an EMBL/GenBank/DDBJ whole genome shotgun (WGS) entry which is preliminary data.</text>
</comment>
<evidence type="ECO:0000256" key="4">
    <source>
        <dbReference type="ARBA" id="ARBA00022729"/>
    </source>
</evidence>
<dbReference type="PANTHER" id="PTHR15462:SF8">
    <property type="entry name" value="SERINE PROTEASE"/>
    <property type="match status" value="1"/>
</dbReference>
<dbReference type="Proteomes" id="UP001186944">
    <property type="component" value="Unassembled WGS sequence"/>
</dbReference>
<dbReference type="InterPro" id="IPR050966">
    <property type="entry name" value="Glutamyl_endopeptidase"/>
</dbReference>
<accession>A0AA88YDC0</accession>
<dbReference type="InterPro" id="IPR008256">
    <property type="entry name" value="Peptidase_S1B"/>
</dbReference>
<keyword evidence="4" id="KW-0732">Signal</keyword>
<dbReference type="PANTHER" id="PTHR15462">
    <property type="entry name" value="SERINE PROTEASE"/>
    <property type="match status" value="1"/>
</dbReference>
<reference evidence="9" key="1">
    <citation type="submission" date="2019-08" db="EMBL/GenBank/DDBJ databases">
        <title>The improved chromosome-level genome for the pearl oyster Pinctada fucata martensii using PacBio sequencing and Hi-C.</title>
        <authorList>
            <person name="Zheng Z."/>
        </authorList>
    </citation>
    <scope>NUCLEOTIDE SEQUENCE</scope>
    <source>
        <strain evidence="9">ZZ-2019</strain>
        <tissue evidence="9">Adductor muscle</tissue>
    </source>
</reference>
<keyword evidence="10" id="KW-1185">Reference proteome</keyword>
<proteinExistence type="inferred from homology"/>
<feature type="domain" description="Peptidase S1" evidence="8">
    <location>
        <begin position="141"/>
        <end position="339"/>
    </location>
</feature>
<keyword evidence="3 7" id="KW-0645">Protease</keyword>
<evidence type="ECO:0000313" key="9">
    <source>
        <dbReference type="EMBL" id="KAK3102970.1"/>
    </source>
</evidence>
<comment type="similarity">
    <text evidence="1">Belongs to the peptidase S1 family.</text>
</comment>
<dbReference type="EC" id="3.4.21.-" evidence="7"/>
<dbReference type="AlphaFoldDB" id="A0AA88YDC0"/>
<dbReference type="InterPro" id="IPR001254">
    <property type="entry name" value="Trypsin_dom"/>
</dbReference>
<name>A0AA88YDC0_PINIB</name>
<evidence type="ECO:0000256" key="1">
    <source>
        <dbReference type="ARBA" id="ARBA00007664"/>
    </source>
</evidence>
<dbReference type="InterPro" id="IPR018114">
    <property type="entry name" value="TRYPSIN_HIS"/>
</dbReference>
<evidence type="ECO:0000256" key="7">
    <source>
        <dbReference type="RuleBase" id="RU004296"/>
    </source>
</evidence>